<sequence length="100" mass="11256">MFKSLSLSTQICTGLKVDAAGAEMTKRKEGSEAEAFCLGKMDIDMAFLLLMQMCRLDVEIKRVDVSAVRRGMERVLRDEVGRSHTGPHHGRQFLSHVYAR</sequence>
<gene>
    <name evidence="1" type="ORF">RJT34_18515</name>
</gene>
<dbReference type="EMBL" id="JAYKXN010000004">
    <property type="protein sequence ID" value="KAK7295604.1"/>
    <property type="molecule type" value="Genomic_DNA"/>
</dbReference>
<organism evidence="1 2">
    <name type="scientific">Clitoria ternatea</name>
    <name type="common">Butterfly pea</name>
    <dbReference type="NCBI Taxonomy" id="43366"/>
    <lineage>
        <taxon>Eukaryota</taxon>
        <taxon>Viridiplantae</taxon>
        <taxon>Streptophyta</taxon>
        <taxon>Embryophyta</taxon>
        <taxon>Tracheophyta</taxon>
        <taxon>Spermatophyta</taxon>
        <taxon>Magnoliopsida</taxon>
        <taxon>eudicotyledons</taxon>
        <taxon>Gunneridae</taxon>
        <taxon>Pentapetalae</taxon>
        <taxon>rosids</taxon>
        <taxon>fabids</taxon>
        <taxon>Fabales</taxon>
        <taxon>Fabaceae</taxon>
        <taxon>Papilionoideae</taxon>
        <taxon>50 kb inversion clade</taxon>
        <taxon>NPAAA clade</taxon>
        <taxon>indigoferoid/millettioid clade</taxon>
        <taxon>Phaseoleae</taxon>
        <taxon>Clitoria</taxon>
    </lineage>
</organism>
<dbReference type="AlphaFoldDB" id="A0AAN9JC92"/>
<name>A0AAN9JC92_CLITE</name>
<comment type="caution">
    <text evidence="1">The sequence shown here is derived from an EMBL/GenBank/DDBJ whole genome shotgun (WGS) entry which is preliminary data.</text>
</comment>
<evidence type="ECO:0000313" key="1">
    <source>
        <dbReference type="EMBL" id="KAK7295604.1"/>
    </source>
</evidence>
<evidence type="ECO:0000313" key="2">
    <source>
        <dbReference type="Proteomes" id="UP001359559"/>
    </source>
</evidence>
<dbReference type="Proteomes" id="UP001359559">
    <property type="component" value="Unassembled WGS sequence"/>
</dbReference>
<reference evidence="1 2" key="1">
    <citation type="submission" date="2024-01" db="EMBL/GenBank/DDBJ databases">
        <title>The genomes of 5 underutilized Papilionoideae crops provide insights into root nodulation and disease resistance.</title>
        <authorList>
            <person name="Yuan L."/>
        </authorList>
    </citation>
    <scope>NUCLEOTIDE SEQUENCE [LARGE SCALE GENOMIC DNA]</scope>
    <source>
        <strain evidence="1">LY-2023</strain>
        <tissue evidence="1">Leaf</tissue>
    </source>
</reference>
<protein>
    <submittedName>
        <fullName evidence="1">Uncharacterized protein</fullName>
    </submittedName>
</protein>
<proteinExistence type="predicted"/>
<accession>A0AAN9JC92</accession>
<keyword evidence="2" id="KW-1185">Reference proteome</keyword>